<dbReference type="InterPro" id="IPR000891">
    <property type="entry name" value="PYR_CT"/>
</dbReference>
<dbReference type="InterPro" id="IPR013477">
    <property type="entry name" value="NifV/FrbC"/>
</dbReference>
<keyword evidence="1 2" id="KW-0808">Transferase</keyword>
<keyword evidence="4" id="KW-0012">Acyltransferase</keyword>
<dbReference type="PANTHER" id="PTHR42880">
    <property type="entry name" value="HOMOCITRATE SYNTHASE"/>
    <property type="match status" value="1"/>
</dbReference>
<dbReference type="Pfam" id="PF00682">
    <property type="entry name" value="HMGL-like"/>
    <property type="match status" value="1"/>
</dbReference>
<dbReference type="GO" id="GO:0019752">
    <property type="term" value="P:carboxylic acid metabolic process"/>
    <property type="evidence" value="ECO:0007669"/>
    <property type="project" value="InterPro"/>
</dbReference>
<dbReference type="CDD" id="cd07939">
    <property type="entry name" value="DRE_TIM_NifV"/>
    <property type="match status" value="1"/>
</dbReference>
<evidence type="ECO:0000256" key="2">
    <source>
        <dbReference type="RuleBase" id="RU003523"/>
    </source>
</evidence>
<evidence type="ECO:0000313" key="4">
    <source>
        <dbReference type="EMBL" id="TEB07494.1"/>
    </source>
</evidence>
<dbReference type="Gene3D" id="3.20.20.70">
    <property type="entry name" value="Aldolase class I"/>
    <property type="match status" value="1"/>
</dbReference>
<dbReference type="SUPFAM" id="SSF51569">
    <property type="entry name" value="Aldolase"/>
    <property type="match status" value="1"/>
</dbReference>
<proteinExistence type="inferred from homology"/>
<comment type="caution">
    <text evidence="4">The sequence shown here is derived from an EMBL/GenBank/DDBJ whole genome shotgun (WGS) entry which is preliminary data.</text>
</comment>
<dbReference type="RefSeq" id="WP_190239368.1">
    <property type="nucleotide sequence ID" value="NZ_QFGA01000001.1"/>
</dbReference>
<dbReference type="InterPro" id="IPR013785">
    <property type="entry name" value="Aldolase_TIM"/>
</dbReference>
<dbReference type="PANTHER" id="PTHR42880:SF1">
    <property type="entry name" value="ISOPROPYLMALATE_HOMOCITRATE_CITRAMALATE SYNTHASE FAMILY PROTEIN"/>
    <property type="match status" value="1"/>
</dbReference>
<reference evidence="4 5" key="1">
    <citation type="journal article" date="2018" name="Environ. Microbiol.">
        <title>Novel energy conservation strategies and behaviour of Pelotomaculum schinkii driving syntrophic propionate catabolism.</title>
        <authorList>
            <person name="Hidalgo-Ahumada C.A.P."/>
            <person name="Nobu M.K."/>
            <person name="Narihiro T."/>
            <person name="Tamaki H."/>
            <person name="Liu W.T."/>
            <person name="Kamagata Y."/>
            <person name="Stams A.J.M."/>
            <person name="Imachi H."/>
            <person name="Sousa D.Z."/>
        </authorList>
    </citation>
    <scope>NUCLEOTIDE SEQUENCE [LARGE SCALE GENOMIC DNA]</scope>
    <source>
        <strain evidence="4 5">HH</strain>
    </source>
</reference>
<evidence type="ECO:0000256" key="1">
    <source>
        <dbReference type="ARBA" id="ARBA00022679"/>
    </source>
</evidence>
<accession>A0A4Y7RES5</accession>
<dbReference type="GO" id="GO:0003852">
    <property type="term" value="F:2-isopropylmalate synthase activity"/>
    <property type="evidence" value="ECO:0007669"/>
    <property type="project" value="UniProtKB-EC"/>
</dbReference>
<protein>
    <submittedName>
        <fullName evidence="4">2-isopropylmalate synthase</fullName>
        <ecNumber evidence="4">2.3.3.13</ecNumber>
    </submittedName>
</protein>
<feature type="domain" description="Pyruvate carboxyltransferase" evidence="3">
    <location>
        <begin position="4"/>
        <end position="255"/>
    </location>
</feature>
<dbReference type="PROSITE" id="PS00815">
    <property type="entry name" value="AIPM_HOMOCIT_SYNTH_1"/>
    <property type="match status" value="1"/>
</dbReference>
<dbReference type="AlphaFoldDB" id="A0A4Y7RES5"/>
<comment type="similarity">
    <text evidence="2">Belongs to the alpha-IPM synthase/homocitrate synthase family.</text>
</comment>
<sequence length="281" mass="30516">MEKVYFVDTTLRDGEQAPGVAFSVIEKVCIARMLDQLGVSQIEAGVPAMGSPEIEAVAAISRLRLNAVVSTWNRMVIGDIKASLACGVKNTHITLPASDIHIKHKLRKDRFWVIESMRRVVSYAKEHGCNVTVGLEDASRADLDFLIQLAGQARREGASRLRFADTVGMLEPFRTRQVIELLAAETGIDIEFHGHNDFGMATANTLAAYKGGAKYLSTTINGIGERAGNCSFEEAVAALNHFEKLGLGFDNKLLKQLCYYVGKAAGRATSAVYGPEIVVAN</sequence>
<gene>
    <name evidence="4" type="primary">leuA_1</name>
    <name evidence="4" type="ORF">Psch_01048</name>
</gene>
<dbReference type="EMBL" id="QFGA01000001">
    <property type="protein sequence ID" value="TEB07494.1"/>
    <property type="molecule type" value="Genomic_DNA"/>
</dbReference>
<dbReference type="InterPro" id="IPR002034">
    <property type="entry name" value="AIPM/Hcit_synth_CS"/>
</dbReference>
<name>A0A4Y7RES5_9FIRM</name>
<dbReference type="EC" id="2.3.3.13" evidence="4"/>
<keyword evidence="5" id="KW-1185">Reference proteome</keyword>
<dbReference type="PROSITE" id="PS50991">
    <property type="entry name" value="PYR_CT"/>
    <property type="match status" value="1"/>
</dbReference>
<evidence type="ECO:0000259" key="3">
    <source>
        <dbReference type="PROSITE" id="PS50991"/>
    </source>
</evidence>
<evidence type="ECO:0000313" key="5">
    <source>
        <dbReference type="Proteomes" id="UP000298324"/>
    </source>
</evidence>
<organism evidence="4 5">
    <name type="scientific">Pelotomaculum schinkii</name>
    <dbReference type="NCBI Taxonomy" id="78350"/>
    <lineage>
        <taxon>Bacteria</taxon>
        <taxon>Bacillati</taxon>
        <taxon>Bacillota</taxon>
        <taxon>Clostridia</taxon>
        <taxon>Eubacteriales</taxon>
        <taxon>Desulfotomaculaceae</taxon>
        <taxon>Pelotomaculum</taxon>
    </lineage>
</organism>
<dbReference type="Proteomes" id="UP000298324">
    <property type="component" value="Unassembled WGS sequence"/>
</dbReference>
<dbReference type="PROSITE" id="PS00816">
    <property type="entry name" value="AIPM_HOMOCIT_SYNTH_2"/>
    <property type="match status" value="1"/>
</dbReference>